<organism evidence="2 3">
    <name type="scientific">Streptomyces albipurpureus</name>
    <dbReference type="NCBI Taxonomy" id="2897419"/>
    <lineage>
        <taxon>Bacteria</taxon>
        <taxon>Bacillati</taxon>
        <taxon>Actinomycetota</taxon>
        <taxon>Actinomycetes</taxon>
        <taxon>Kitasatosporales</taxon>
        <taxon>Streptomycetaceae</taxon>
        <taxon>Streptomyces</taxon>
    </lineage>
</organism>
<reference evidence="2" key="1">
    <citation type="submission" date="2022-06" db="EMBL/GenBank/DDBJ databases">
        <title>Genome public.</title>
        <authorList>
            <person name="Sun Q."/>
        </authorList>
    </citation>
    <scope>NUCLEOTIDE SEQUENCE</scope>
    <source>
        <strain evidence="2">CWNU-1</strain>
    </source>
</reference>
<feature type="domain" description="DUF397" evidence="1">
    <location>
        <begin position="7"/>
        <end position="60"/>
    </location>
</feature>
<evidence type="ECO:0000259" key="1">
    <source>
        <dbReference type="Pfam" id="PF04149"/>
    </source>
</evidence>
<name>A0ABT0UTA5_9ACTN</name>
<proteinExistence type="predicted"/>
<comment type="caution">
    <text evidence="2">The sequence shown here is derived from an EMBL/GenBank/DDBJ whole genome shotgun (WGS) entry which is preliminary data.</text>
</comment>
<dbReference type="Proteomes" id="UP001431429">
    <property type="component" value="Unassembled WGS sequence"/>
</dbReference>
<accession>A0ABT0UTA5</accession>
<dbReference type="EMBL" id="JAMQAW010000033">
    <property type="protein sequence ID" value="MCM2391828.1"/>
    <property type="molecule type" value="Genomic_DNA"/>
</dbReference>
<keyword evidence="3" id="KW-1185">Reference proteome</keyword>
<protein>
    <submittedName>
        <fullName evidence="2">DUF397 domain-containing protein</fullName>
    </submittedName>
</protein>
<dbReference type="RefSeq" id="WP_250922155.1">
    <property type="nucleotide sequence ID" value="NZ_JAMQAW010000033.1"/>
</dbReference>
<gene>
    <name evidence="2" type="ORF">NBG84_26665</name>
</gene>
<evidence type="ECO:0000313" key="3">
    <source>
        <dbReference type="Proteomes" id="UP001431429"/>
    </source>
</evidence>
<sequence>MTTESPRWIKSSYSENGGACVEWAPVFASSGVVPVRDSKRVNGPVLLVSPSAFAGLVALARSSEL</sequence>
<evidence type="ECO:0000313" key="2">
    <source>
        <dbReference type="EMBL" id="MCM2391828.1"/>
    </source>
</evidence>
<dbReference type="InterPro" id="IPR007278">
    <property type="entry name" value="DUF397"/>
</dbReference>
<dbReference type="Pfam" id="PF04149">
    <property type="entry name" value="DUF397"/>
    <property type="match status" value="1"/>
</dbReference>